<feature type="region of interest" description="Disordered" evidence="1">
    <location>
        <begin position="128"/>
        <end position="148"/>
    </location>
</feature>
<accession>A0A0P6YAH7</accession>
<feature type="transmembrane region" description="Helical" evidence="2">
    <location>
        <begin position="222"/>
        <end position="241"/>
    </location>
</feature>
<evidence type="ECO:0000313" key="5">
    <source>
        <dbReference type="Proteomes" id="UP000050502"/>
    </source>
</evidence>
<dbReference type="RefSeq" id="WP_060687727.1">
    <property type="nucleotide sequence ID" value="NZ_LGKN01000009.1"/>
</dbReference>
<evidence type="ECO:0000313" key="4">
    <source>
        <dbReference type="EMBL" id="KPL86333.1"/>
    </source>
</evidence>
<keyword evidence="2" id="KW-0812">Transmembrane</keyword>
<keyword evidence="2" id="KW-0472">Membrane</keyword>
<dbReference type="EMBL" id="LGKN01000009">
    <property type="protein sequence ID" value="KPL86333.1"/>
    <property type="molecule type" value="Genomic_DNA"/>
</dbReference>
<evidence type="ECO:0000256" key="2">
    <source>
        <dbReference type="SAM" id="Phobius"/>
    </source>
</evidence>
<name>A0A0P6YAH7_9CHLR</name>
<feature type="signal peptide" evidence="3">
    <location>
        <begin position="1"/>
        <end position="26"/>
    </location>
</feature>
<proteinExistence type="predicted"/>
<keyword evidence="2" id="KW-1133">Transmembrane helix</keyword>
<evidence type="ECO:0000256" key="1">
    <source>
        <dbReference type="SAM" id="MobiDB-lite"/>
    </source>
</evidence>
<dbReference type="AlphaFoldDB" id="A0A0P6YAH7"/>
<reference evidence="4 5" key="1">
    <citation type="submission" date="2015-07" db="EMBL/GenBank/DDBJ databases">
        <title>Whole genome sequence of Ardenticatena maritima DSM 23922.</title>
        <authorList>
            <person name="Hemp J."/>
            <person name="Ward L.M."/>
            <person name="Pace L.A."/>
            <person name="Fischer W.W."/>
        </authorList>
    </citation>
    <scope>NUCLEOTIDE SEQUENCE [LARGE SCALE GENOMIC DNA]</scope>
    <source>
        <strain evidence="4 5">110S</strain>
    </source>
</reference>
<comment type="caution">
    <text evidence="4">The sequence shown here is derived from an EMBL/GenBank/DDBJ whole genome shotgun (WGS) entry which is preliminary data.</text>
</comment>
<feature type="chain" id="PRO_5006133482" evidence="3">
    <location>
        <begin position="27"/>
        <end position="249"/>
    </location>
</feature>
<feature type="compositionally biased region" description="Pro residues" evidence="1">
    <location>
        <begin position="135"/>
        <end position="148"/>
    </location>
</feature>
<gene>
    <name evidence="4" type="ORF">SE16_13480</name>
</gene>
<dbReference type="Proteomes" id="UP000050502">
    <property type="component" value="Unassembled WGS sequence"/>
</dbReference>
<protein>
    <submittedName>
        <fullName evidence="4">Uncharacterized protein</fullName>
    </submittedName>
</protein>
<keyword evidence="3" id="KW-0732">Signal</keyword>
<evidence type="ECO:0000256" key="3">
    <source>
        <dbReference type="SAM" id="SignalP"/>
    </source>
</evidence>
<organism evidence="4 5">
    <name type="scientific">Ardenticatena maritima</name>
    <dbReference type="NCBI Taxonomy" id="872965"/>
    <lineage>
        <taxon>Bacteria</taxon>
        <taxon>Bacillati</taxon>
        <taxon>Chloroflexota</taxon>
        <taxon>Ardenticatenia</taxon>
        <taxon>Ardenticatenales</taxon>
        <taxon>Ardenticatenaceae</taxon>
        <taxon>Ardenticatena</taxon>
    </lineage>
</organism>
<sequence>MNKRLLLLLSLLVVAVFAVSTRVTTAAPNLQANIEVTSPRPNAVLRGTVSIQGTATHPDFWKYEVHFAPGLNPPNEAWSVLLVSEQPVVNGQLAVWNTATVPDGTYSLRLRVVRRDGNYEEIIVRPVSVQNSGPEPTPTPEGTPTPPPTLTVPAGVVATLTPVPQTPIISQPTIQAPPTATPQATREAVAVAPTSAPLPNAPVDIDEVTSAFSLAAIRSACLFGAGLTLTIFLFVGALLLIRRVLRQML</sequence>